<feature type="non-terminal residue" evidence="10">
    <location>
        <position position="1"/>
    </location>
</feature>
<keyword evidence="4" id="KW-0833">Ubl conjugation pathway</keyword>
<dbReference type="RefSeq" id="XP_006819965.1">
    <property type="nucleotide sequence ID" value="XM_006819902.1"/>
</dbReference>
<feature type="domain" description="USP" evidence="8">
    <location>
        <begin position="1"/>
        <end position="164"/>
    </location>
</feature>
<feature type="region of interest" description="Disordered" evidence="7">
    <location>
        <begin position="338"/>
        <end position="364"/>
    </location>
</feature>
<evidence type="ECO:0000259" key="8">
    <source>
        <dbReference type="PROSITE" id="PS50235"/>
    </source>
</evidence>
<keyword evidence="9" id="KW-1185">Reference proteome</keyword>
<dbReference type="InterPro" id="IPR018200">
    <property type="entry name" value="USP_CS"/>
</dbReference>
<evidence type="ECO:0000256" key="5">
    <source>
        <dbReference type="ARBA" id="ARBA00022801"/>
    </source>
</evidence>
<comment type="catalytic activity">
    <reaction evidence="1">
        <text>Thiol-dependent hydrolysis of ester, thioester, amide, peptide and isopeptide bonds formed by the C-terminal Gly of ubiquitin (a 76-residue protein attached to proteins as an intracellular targeting signal).</text>
        <dbReference type="EC" id="3.4.19.12"/>
    </reaction>
</comment>
<evidence type="ECO:0000313" key="10">
    <source>
        <dbReference type="RefSeq" id="XP_006819965.1"/>
    </source>
</evidence>
<dbReference type="InterPro" id="IPR038765">
    <property type="entry name" value="Papain-like_cys_pep_sf"/>
</dbReference>
<dbReference type="Pfam" id="PF00443">
    <property type="entry name" value="UCH"/>
    <property type="match status" value="1"/>
</dbReference>
<reference evidence="10" key="1">
    <citation type="submission" date="2025-08" db="UniProtKB">
        <authorList>
            <consortium name="RefSeq"/>
        </authorList>
    </citation>
    <scope>IDENTIFICATION</scope>
    <source>
        <tissue evidence="10">Testes</tissue>
    </source>
</reference>
<keyword evidence="5" id="KW-0378">Hydrolase</keyword>
<dbReference type="InterPro" id="IPR001394">
    <property type="entry name" value="Peptidase_C19_UCH"/>
</dbReference>
<evidence type="ECO:0000256" key="2">
    <source>
        <dbReference type="ARBA" id="ARBA00012759"/>
    </source>
</evidence>
<sequence>VTESPNNSPNKVNLQDSAMQSTAISPFQAAGDDVKMEETTTPSPKHITDTELNVLQSCLRRWRTEVESDVRALQDHIHKIRQTIDDMYEEEDLRKCPYLLHAVLVHEGQASAGHYWAYIRNHIHEKWLKFNDISVVDVSWEELQRESAGGSGNASAYCLMYVDGNNTELFATQDGETGHTLLSLDSLALDLKQLVLEDNQKFMKEMEEWDEDQLRKAAGIGYEEVTVASEQRATTTSIVLKQPRQSQCRERELKKDKETLPVKHRDTEYEPLRRNKEQYDGQEQFTVKSSRDVKKLDLSLPEMQPIITERRRVREDQFDKVSHPANYRAQTGTIATVSQSQIVPSSPAGTVEAPPMSPPASSVGLETEHNKLTFERSTLALERVKSIYHKSGAEEALKQAYEDEFQMLQKLADSFDSLSPKQDLRLKSGVIYFLKNTTPAFVIERTIYEQFSYKGLCFDNR</sequence>
<gene>
    <name evidence="10" type="primary">LOC102808534</name>
</gene>
<dbReference type="Gene3D" id="3.90.70.10">
    <property type="entry name" value="Cysteine proteinases"/>
    <property type="match status" value="1"/>
</dbReference>
<accession>A0ABM0MIX4</accession>
<evidence type="ECO:0000256" key="4">
    <source>
        <dbReference type="ARBA" id="ARBA00022786"/>
    </source>
</evidence>
<keyword evidence="3" id="KW-0645">Protease</keyword>
<dbReference type="InterPro" id="IPR028889">
    <property type="entry name" value="USP"/>
</dbReference>
<evidence type="ECO:0000256" key="1">
    <source>
        <dbReference type="ARBA" id="ARBA00000707"/>
    </source>
</evidence>
<protein>
    <recommendedName>
        <fullName evidence="2">ubiquitinyl hydrolase 1</fullName>
        <ecNumber evidence="2">3.4.19.12</ecNumber>
    </recommendedName>
</protein>
<dbReference type="SUPFAM" id="SSF54001">
    <property type="entry name" value="Cysteine proteinases"/>
    <property type="match status" value="1"/>
</dbReference>
<dbReference type="InterPro" id="IPR044635">
    <property type="entry name" value="UBP14-like"/>
</dbReference>
<name>A0ABM0MIX4_SACKO</name>
<dbReference type="PANTHER" id="PTHR43982">
    <property type="entry name" value="UBIQUITIN CARBOXYL-TERMINAL HYDROLASE"/>
    <property type="match status" value="1"/>
</dbReference>
<feature type="compositionally biased region" description="Polar residues" evidence="7">
    <location>
        <begin position="338"/>
        <end position="348"/>
    </location>
</feature>
<dbReference type="PANTHER" id="PTHR43982:SF6">
    <property type="entry name" value="UBIQUITIN CARBOXYL-TERMINAL HYDROLASE 2-RELATED"/>
    <property type="match status" value="1"/>
</dbReference>
<dbReference type="PROSITE" id="PS00973">
    <property type="entry name" value="USP_2"/>
    <property type="match status" value="1"/>
</dbReference>
<keyword evidence="6" id="KW-0788">Thiol protease</keyword>
<proteinExistence type="predicted"/>
<evidence type="ECO:0000256" key="6">
    <source>
        <dbReference type="ARBA" id="ARBA00022807"/>
    </source>
</evidence>
<organism evidence="9 10">
    <name type="scientific">Saccoglossus kowalevskii</name>
    <name type="common">Acorn worm</name>
    <dbReference type="NCBI Taxonomy" id="10224"/>
    <lineage>
        <taxon>Eukaryota</taxon>
        <taxon>Metazoa</taxon>
        <taxon>Hemichordata</taxon>
        <taxon>Enteropneusta</taxon>
        <taxon>Harrimaniidae</taxon>
        <taxon>Saccoglossus</taxon>
    </lineage>
</organism>
<evidence type="ECO:0000256" key="7">
    <source>
        <dbReference type="SAM" id="MobiDB-lite"/>
    </source>
</evidence>
<dbReference type="PROSITE" id="PS50235">
    <property type="entry name" value="USP_3"/>
    <property type="match status" value="1"/>
</dbReference>
<evidence type="ECO:0000256" key="3">
    <source>
        <dbReference type="ARBA" id="ARBA00022670"/>
    </source>
</evidence>
<dbReference type="EC" id="3.4.19.12" evidence="2"/>
<evidence type="ECO:0000313" key="9">
    <source>
        <dbReference type="Proteomes" id="UP000694865"/>
    </source>
</evidence>
<dbReference type="Proteomes" id="UP000694865">
    <property type="component" value="Unplaced"/>
</dbReference>
<dbReference type="GeneID" id="102808534"/>